<evidence type="ECO:0000259" key="2">
    <source>
        <dbReference type="PROSITE" id="PS51444"/>
    </source>
</evidence>
<accession>A0A4S4LSP6</accession>
<dbReference type="InterPro" id="IPR015425">
    <property type="entry name" value="FH2_Formin"/>
</dbReference>
<feature type="compositionally biased region" description="Basic and acidic residues" evidence="1">
    <location>
        <begin position="350"/>
        <end position="366"/>
    </location>
</feature>
<dbReference type="InterPro" id="IPR042201">
    <property type="entry name" value="FH2_Formin_sf"/>
</dbReference>
<dbReference type="EMBL" id="SGPM01000820">
    <property type="protein sequence ID" value="THH15446.1"/>
    <property type="molecule type" value="Genomic_DNA"/>
</dbReference>
<comment type="caution">
    <text evidence="3">The sequence shown here is derived from an EMBL/GenBank/DDBJ whole genome shotgun (WGS) entry which is preliminary data.</text>
</comment>
<dbReference type="Pfam" id="PF02181">
    <property type="entry name" value="FH2"/>
    <property type="match status" value="1"/>
</dbReference>
<dbReference type="PROSITE" id="PS51444">
    <property type="entry name" value="FH2"/>
    <property type="match status" value="1"/>
</dbReference>
<name>A0A4S4LSP6_9APHY</name>
<organism evidence="3 4">
    <name type="scientific">Antrodiella citrinella</name>
    <dbReference type="NCBI Taxonomy" id="2447956"/>
    <lineage>
        <taxon>Eukaryota</taxon>
        <taxon>Fungi</taxon>
        <taxon>Dikarya</taxon>
        <taxon>Basidiomycota</taxon>
        <taxon>Agaricomycotina</taxon>
        <taxon>Agaricomycetes</taxon>
        <taxon>Polyporales</taxon>
        <taxon>Steccherinaceae</taxon>
        <taxon>Antrodiella</taxon>
    </lineage>
</organism>
<feature type="compositionally biased region" description="Polar residues" evidence="1">
    <location>
        <begin position="318"/>
        <end position="333"/>
    </location>
</feature>
<proteinExistence type="predicted"/>
<feature type="region of interest" description="Disordered" evidence="1">
    <location>
        <begin position="310"/>
        <end position="392"/>
    </location>
</feature>
<protein>
    <recommendedName>
        <fullName evidence="2">FH2 domain-containing protein</fullName>
    </recommendedName>
</protein>
<reference evidence="3 4" key="1">
    <citation type="submission" date="2019-02" db="EMBL/GenBank/DDBJ databases">
        <title>Genome sequencing of the rare red list fungi Antrodiella citrinella (Flaviporus citrinellus).</title>
        <authorList>
            <person name="Buettner E."/>
            <person name="Kellner H."/>
        </authorList>
    </citation>
    <scope>NUCLEOTIDE SEQUENCE [LARGE SCALE GENOMIC DNA]</scope>
    <source>
        <strain evidence="3 4">DSM 108506</strain>
    </source>
</reference>
<dbReference type="InterPro" id="IPR051425">
    <property type="entry name" value="Formin_Homology"/>
</dbReference>
<dbReference type="PANTHER" id="PTHR45725:SF1">
    <property type="entry name" value="DISHEVELLED ASSOCIATED ACTIVATOR OF MORPHOGENESIS, ISOFORM D"/>
    <property type="match status" value="1"/>
</dbReference>
<dbReference type="Proteomes" id="UP000308730">
    <property type="component" value="Unassembled WGS sequence"/>
</dbReference>
<keyword evidence="4" id="KW-1185">Reference proteome</keyword>
<dbReference type="PANTHER" id="PTHR45725">
    <property type="entry name" value="FORMIN HOMOLOGY 2 FAMILY MEMBER"/>
    <property type="match status" value="1"/>
</dbReference>
<feature type="domain" description="FH2" evidence="2">
    <location>
        <begin position="1"/>
        <end position="315"/>
    </location>
</feature>
<evidence type="ECO:0000313" key="4">
    <source>
        <dbReference type="Proteomes" id="UP000308730"/>
    </source>
</evidence>
<dbReference type="Gene3D" id="1.20.58.2220">
    <property type="entry name" value="Formin, FH2 domain"/>
    <property type="match status" value="1"/>
</dbReference>
<dbReference type="SUPFAM" id="SSF101447">
    <property type="entry name" value="Formin homology 2 domain (FH2 domain)"/>
    <property type="match status" value="1"/>
</dbReference>
<dbReference type="OrthoDB" id="1668162at2759"/>
<evidence type="ECO:0000256" key="1">
    <source>
        <dbReference type="SAM" id="MobiDB-lite"/>
    </source>
</evidence>
<dbReference type="SMART" id="SM00498">
    <property type="entry name" value="FH2"/>
    <property type="match status" value="1"/>
</dbReference>
<gene>
    <name evidence="3" type="ORF">EUX98_g9464</name>
</gene>
<evidence type="ECO:0000313" key="3">
    <source>
        <dbReference type="EMBL" id="THH15446.1"/>
    </source>
</evidence>
<dbReference type="AlphaFoldDB" id="A0A4S4LSP6"/>
<sequence>MLSRIKLSLPDIRSALLGLDDDKLSTDDLKAIGKQLPTSEEMVRIKDFDDVGKLAKADQYFSHIMTIPRLSERLECMLYRRKLEIEIEEIRPELSIVRNASHELRASVKFKQVLQAILAVGNALNGSSFRGNARGFRLEALLKMKETRTAAGGSDCPTLLHYLAKVLLRSDPSLVTFIEDVPHLEAAARVSVPTVMATIQSLASGLGIMKEELARTQSLPAVPGDRFVVVMQPFAVASTPTVDAIKKMSKSLDDELKALLSFYGEVAEGPDATKPEEFFAMILSFSSSIQKAALEVHDVQVKSGTSTPKIVEEDIATPSESTVKGKQTTSENTLRPPPDSQGRAAGRSFGRGDLDQAIRSMRDGRRRERPYRPISKIFHDGSAGPRSSRAYE</sequence>